<proteinExistence type="predicted"/>
<evidence type="ECO:0000256" key="1">
    <source>
        <dbReference type="SAM" id="MobiDB-lite"/>
    </source>
</evidence>
<reference evidence="2" key="1">
    <citation type="journal article" date="2015" name="Nature">
        <title>Complex archaea that bridge the gap between prokaryotes and eukaryotes.</title>
        <authorList>
            <person name="Spang A."/>
            <person name="Saw J.H."/>
            <person name="Jorgensen S.L."/>
            <person name="Zaremba-Niedzwiedzka K."/>
            <person name="Martijn J."/>
            <person name="Lind A.E."/>
            <person name="van Eijk R."/>
            <person name="Schleper C."/>
            <person name="Guy L."/>
            <person name="Ettema T.J."/>
        </authorList>
    </citation>
    <scope>NUCLEOTIDE SEQUENCE</scope>
</reference>
<accession>A0A0F9PBT0</accession>
<feature type="region of interest" description="Disordered" evidence="1">
    <location>
        <begin position="127"/>
        <end position="189"/>
    </location>
</feature>
<name>A0A0F9PBT0_9ZZZZ</name>
<gene>
    <name evidence="2" type="ORF">LCGC14_0863070</name>
</gene>
<feature type="non-terminal residue" evidence="2">
    <location>
        <position position="1"/>
    </location>
</feature>
<dbReference type="EMBL" id="LAZR01002623">
    <property type="protein sequence ID" value="KKN27589.1"/>
    <property type="molecule type" value="Genomic_DNA"/>
</dbReference>
<comment type="caution">
    <text evidence="2">The sequence shown here is derived from an EMBL/GenBank/DDBJ whole genome shotgun (WGS) entry which is preliminary data.</text>
</comment>
<protein>
    <submittedName>
        <fullName evidence="2">Uncharacterized protein</fullName>
    </submittedName>
</protein>
<organism evidence="2">
    <name type="scientific">marine sediment metagenome</name>
    <dbReference type="NCBI Taxonomy" id="412755"/>
    <lineage>
        <taxon>unclassified sequences</taxon>
        <taxon>metagenomes</taxon>
        <taxon>ecological metagenomes</taxon>
    </lineage>
</organism>
<dbReference type="AlphaFoldDB" id="A0A0F9PBT0"/>
<sequence length="189" mass="19769">IIGGEKITVAMAKQYLGRLTVGITPKSPVDRSHDIGTANLALQFGLPWEWIVENILDIEDPATLLLMKDIRELEELPPVKERLMQDALEHLEALIEEDEFDELAGVDLASLPPEFADAARQLLGGGGSEAGGGGAALPPLGAKGAPKGGLGRGPGPPGSHPSTLIPRGLGTPNAQPQPGTALVGEEMRR</sequence>
<feature type="compositionally biased region" description="Low complexity" evidence="1">
    <location>
        <begin position="136"/>
        <end position="145"/>
    </location>
</feature>
<evidence type="ECO:0000313" key="2">
    <source>
        <dbReference type="EMBL" id="KKN27589.1"/>
    </source>
</evidence>